<dbReference type="InterPro" id="IPR005821">
    <property type="entry name" value="Ion_trans_dom"/>
</dbReference>
<dbReference type="OrthoDB" id="436891at2759"/>
<dbReference type="PANTHER" id="PTHR10037:SF62">
    <property type="entry name" value="SODIUM CHANNEL PROTEIN 60E"/>
    <property type="match status" value="1"/>
</dbReference>
<keyword evidence="4 5" id="KW-0472">Membrane</keyword>
<evidence type="ECO:0000256" key="2">
    <source>
        <dbReference type="ARBA" id="ARBA00022692"/>
    </source>
</evidence>
<proteinExistence type="predicted"/>
<reference evidence="7" key="1">
    <citation type="submission" date="2021-02" db="EMBL/GenBank/DDBJ databases">
        <authorList>
            <person name="Dougan E. K."/>
            <person name="Rhodes N."/>
            <person name="Thang M."/>
            <person name="Chan C."/>
        </authorList>
    </citation>
    <scope>NUCLEOTIDE SEQUENCE</scope>
</reference>
<comment type="subcellular location">
    <subcellularLocation>
        <location evidence="1">Membrane</location>
        <topology evidence="1">Multi-pass membrane protein</topology>
    </subcellularLocation>
</comment>
<organism evidence="7 8">
    <name type="scientific">Symbiodinium pilosum</name>
    <name type="common">Dinoflagellate</name>
    <dbReference type="NCBI Taxonomy" id="2952"/>
    <lineage>
        <taxon>Eukaryota</taxon>
        <taxon>Sar</taxon>
        <taxon>Alveolata</taxon>
        <taxon>Dinophyceae</taxon>
        <taxon>Suessiales</taxon>
        <taxon>Symbiodiniaceae</taxon>
        <taxon>Symbiodinium</taxon>
    </lineage>
</organism>
<feature type="domain" description="Ion transport" evidence="6">
    <location>
        <begin position="1"/>
        <end position="141"/>
    </location>
</feature>
<dbReference type="InterPro" id="IPR027359">
    <property type="entry name" value="Volt_channel_dom_sf"/>
</dbReference>
<dbReference type="GO" id="GO:0001518">
    <property type="term" value="C:voltage-gated sodium channel complex"/>
    <property type="evidence" value="ECO:0007669"/>
    <property type="project" value="TreeGrafter"/>
</dbReference>
<dbReference type="InterPro" id="IPR043203">
    <property type="entry name" value="VGCC_Ca_Na"/>
</dbReference>
<dbReference type="AlphaFoldDB" id="A0A812JNR7"/>
<evidence type="ECO:0000313" key="7">
    <source>
        <dbReference type="EMBL" id="CAE7210617.1"/>
    </source>
</evidence>
<feature type="non-terminal residue" evidence="7">
    <location>
        <position position="1"/>
    </location>
</feature>
<evidence type="ECO:0000256" key="3">
    <source>
        <dbReference type="ARBA" id="ARBA00022989"/>
    </source>
</evidence>
<dbReference type="Proteomes" id="UP000649617">
    <property type="component" value="Unassembled WGS sequence"/>
</dbReference>
<keyword evidence="3 5" id="KW-1133">Transmembrane helix</keyword>
<evidence type="ECO:0000256" key="4">
    <source>
        <dbReference type="ARBA" id="ARBA00023136"/>
    </source>
</evidence>
<evidence type="ECO:0000259" key="6">
    <source>
        <dbReference type="Pfam" id="PF00520"/>
    </source>
</evidence>
<dbReference type="GO" id="GO:0005248">
    <property type="term" value="F:voltage-gated sodium channel activity"/>
    <property type="evidence" value="ECO:0007669"/>
    <property type="project" value="TreeGrafter"/>
</dbReference>
<gene>
    <name evidence="7" type="primary">Scn9a</name>
    <name evidence="7" type="ORF">SPIL2461_LOCUS2277</name>
</gene>
<protein>
    <submittedName>
        <fullName evidence="7">Scn9a protein</fullName>
    </submittedName>
</protein>
<sequence>FAILFLIELVIRILVLRCSYFCSLWNWFDVVLVLISMFDLFLLEAMMIEYEFTVNVTMMRLARTVKLARAFRIMRTLRMFEGLRVLVHSVSAFLPSLMWAMIFLGLFIVAGGILLGGLLHGFTVDMDADADLRLWTWRHYGTASR</sequence>
<keyword evidence="2 5" id="KW-0812">Transmembrane</keyword>
<dbReference type="Pfam" id="PF00520">
    <property type="entry name" value="Ion_trans"/>
    <property type="match status" value="1"/>
</dbReference>
<accession>A0A812JNR7</accession>
<evidence type="ECO:0000256" key="5">
    <source>
        <dbReference type="SAM" id="Phobius"/>
    </source>
</evidence>
<comment type="caution">
    <text evidence="7">The sequence shown here is derived from an EMBL/GenBank/DDBJ whole genome shotgun (WGS) entry which is preliminary data.</text>
</comment>
<dbReference type="Gene3D" id="1.20.120.350">
    <property type="entry name" value="Voltage-gated potassium channels. Chain C"/>
    <property type="match status" value="1"/>
</dbReference>
<feature type="non-terminal residue" evidence="7">
    <location>
        <position position="145"/>
    </location>
</feature>
<feature type="transmembrane region" description="Helical" evidence="5">
    <location>
        <begin position="83"/>
        <end position="116"/>
    </location>
</feature>
<dbReference type="SUPFAM" id="SSF81324">
    <property type="entry name" value="Voltage-gated potassium channels"/>
    <property type="match status" value="1"/>
</dbReference>
<dbReference type="PANTHER" id="PTHR10037">
    <property type="entry name" value="VOLTAGE-GATED CATION CHANNEL CALCIUM AND SODIUM"/>
    <property type="match status" value="1"/>
</dbReference>
<name>A0A812JNR7_SYMPI</name>
<evidence type="ECO:0000256" key="1">
    <source>
        <dbReference type="ARBA" id="ARBA00004141"/>
    </source>
</evidence>
<dbReference type="EMBL" id="CAJNIZ010002437">
    <property type="protein sequence ID" value="CAE7210617.1"/>
    <property type="molecule type" value="Genomic_DNA"/>
</dbReference>
<keyword evidence="8" id="KW-1185">Reference proteome</keyword>
<evidence type="ECO:0000313" key="8">
    <source>
        <dbReference type="Proteomes" id="UP000649617"/>
    </source>
</evidence>